<dbReference type="GO" id="GO:0009847">
    <property type="term" value="P:spore germination"/>
    <property type="evidence" value="ECO:0007669"/>
    <property type="project" value="InterPro"/>
</dbReference>
<evidence type="ECO:0000256" key="3">
    <source>
        <dbReference type="SAM" id="MobiDB-lite"/>
    </source>
</evidence>
<keyword evidence="4" id="KW-0812">Transmembrane</keyword>
<dbReference type="EMBL" id="CP001720">
    <property type="protein sequence ID" value="ACV62898.1"/>
    <property type="molecule type" value="Genomic_DNA"/>
</dbReference>
<name>C8VYY8_DESAS</name>
<comment type="similarity">
    <text evidence="1">Belongs to the GerABKA family.</text>
</comment>
<dbReference type="InterPro" id="IPR004995">
    <property type="entry name" value="Spore_Ger"/>
</dbReference>
<dbReference type="GO" id="GO:0016020">
    <property type="term" value="C:membrane"/>
    <property type="evidence" value="ECO:0007669"/>
    <property type="project" value="InterPro"/>
</dbReference>
<dbReference type="KEGG" id="dae:Dtox_2069"/>
<keyword evidence="6" id="KW-1185">Reference proteome</keyword>
<dbReference type="PIRSF" id="PIRSF005690">
    <property type="entry name" value="GerBA"/>
    <property type="match status" value="1"/>
</dbReference>
<evidence type="ECO:0000256" key="1">
    <source>
        <dbReference type="ARBA" id="ARBA00005278"/>
    </source>
</evidence>
<feature type="transmembrane region" description="Helical" evidence="4">
    <location>
        <begin position="336"/>
        <end position="355"/>
    </location>
</feature>
<dbReference type="AlphaFoldDB" id="C8VYY8"/>
<evidence type="ECO:0000313" key="5">
    <source>
        <dbReference type="EMBL" id="ACV62898.1"/>
    </source>
</evidence>
<dbReference type="eggNOG" id="COG0697">
    <property type="taxonomic scope" value="Bacteria"/>
</dbReference>
<feature type="transmembrane region" description="Helical" evidence="4">
    <location>
        <begin position="389"/>
        <end position="406"/>
    </location>
</feature>
<dbReference type="STRING" id="485916.Dtox_2069"/>
<evidence type="ECO:0000313" key="6">
    <source>
        <dbReference type="Proteomes" id="UP000002217"/>
    </source>
</evidence>
<dbReference type="HOGENOM" id="CLU_021639_3_1_9"/>
<keyword evidence="4" id="KW-1133">Transmembrane helix</keyword>
<protein>
    <submittedName>
        <fullName evidence="5">GerA spore germination protein</fullName>
    </submittedName>
</protein>
<evidence type="ECO:0000256" key="4">
    <source>
        <dbReference type="SAM" id="Phobius"/>
    </source>
</evidence>
<proteinExistence type="inferred from homology"/>
<dbReference type="PANTHER" id="PTHR22550:SF9">
    <property type="entry name" value="STAGE V SPORULATION PROTEIN AF"/>
    <property type="match status" value="1"/>
</dbReference>
<evidence type="ECO:0000256" key="2">
    <source>
        <dbReference type="ARBA" id="ARBA00023136"/>
    </source>
</evidence>
<dbReference type="OrthoDB" id="1726708at2"/>
<keyword evidence="2 4" id="KW-0472">Membrane</keyword>
<sequence length="505" mass="56359">MAQAAEKPRRKVGAKLQDNMDYLKEHLALDANFDLVTREITIAGRDAVIIFENAFCNADLLIKVLIPLLEVKREDLAVDPLRKLFRQKIGHIDVNVAQELEEVVDTVLSGPTALLVDGVDNAFLLDLRHYPVRSPAEPDLEKVVRGSRDGFVETLMFNAALIRRRIRDPKLRFEYMQAGLRSKTDMAICYIEDVANQENVQKIKDSVADIKIDGLPMSEKAVEELITPGSYWNPFPKVRYTERPDVAVAHLLDGHILLLVDNSPSVIITPATYFHHLQHAEEYRQNPTVGIYLRWVRYIGVAISLFLLPLYFLACIHPDILPASLKFIGPKKVGSVPLFLQFIFAELAIDFVRLATIHTPAALATSTGIIAALLIGDLATTIGLFSPEVVLYTAISAIGTFLTPSYELSVANRLVRLFLLVMVGILGLPGFIIGVVLTFVLLLTTKSFGVPYLWPLIPLDMRSLSSVLIRTPVPMINFRPKILKTKDPDRQPVIPQPARKPGKKN</sequence>
<feature type="transmembrane region" description="Helical" evidence="4">
    <location>
        <begin position="295"/>
        <end position="316"/>
    </location>
</feature>
<dbReference type="RefSeq" id="WP_015757602.1">
    <property type="nucleotide sequence ID" value="NC_013216.1"/>
</dbReference>
<feature type="transmembrane region" description="Helical" evidence="4">
    <location>
        <begin position="418"/>
        <end position="443"/>
    </location>
</feature>
<feature type="transmembrane region" description="Helical" evidence="4">
    <location>
        <begin position="361"/>
        <end position="382"/>
    </location>
</feature>
<accession>C8VYY8</accession>
<organism evidence="5 6">
    <name type="scientific">Desulfofarcimen acetoxidans (strain ATCC 49208 / DSM 771 / KCTC 5769 / VKM B-1644 / 5575)</name>
    <name type="common">Desulfotomaculum acetoxidans</name>
    <dbReference type="NCBI Taxonomy" id="485916"/>
    <lineage>
        <taxon>Bacteria</taxon>
        <taxon>Bacillati</taxon>
        <taxon>Bacillota</taxon>
        <taxon>Clostridia</taxon>
        <taxon>Eubacteriales</taxon>
        <taxon>Peptococcaceae</taxon>
        <taxon>Desulfofarcimen</taxon>
    </lineage>
</organism>
<dbReference type="InterPro" id="IPR050768">
    <property type="entry name" value="UPF0353/GerABKA_families"/>
</dbReference>
<dbReference type="PANTHER" id="PTHR22550">
    <property type="entry name" value="SPORE GERMINATION PROTEIN"/>
    <property type="match status" value="1"/>
</dbReference>
<dbReference type="Pfam" id="PF03323">
    <property type="entry name" value="GerA"/>
    <property type="match status" value="1"/>
</dbReference>
<dbReference type="Proteomes" id="UP000002217">
    <property type="component" value="Chromosome"/>
</dbReference>
<gene>
    <name evidence="5" type="ordered locus">Dtox_2069</name>
</gene>
<reference evidence="5 6" key="1">
    <citation type="journal article" date="2009" name="Stand. Genomic Sci.">
        <title>Complete genome sequence of Desulfotomaculum acetoxidans type strain (5575).</title>
        <authorList>
            <person name="Spring S."/>
            <person name="Lapidus A."/>
            <person name="Schroder M."/>
            <person name="Gleim D."/>
            <person name="Sims D."/>
            <person name="Meincke L."/>
            <person name="Glavina Del Rio T."/>
            <person name="Tice H."/>
            <person name="Copeland A."/>
            <person name="Cheng J.F."/>
            <person name="Lucas S."/>
            <person name="Chen F."/>
            <person name="Nolan M."/>
            <person name="Bruce D."/>
            <person name="Goodwin L."/>
            <person name="Pitluck S."/>
            <person name="Ivanova N."/>
            <person name="Mavromatis K."/>
            <person name="Mikhailova N."/>
            <person name="Pati A."/>
            <person name="Chen A."/>
            <person name="Palaniappan K."/>
            <person name="Land M."/>
            <person name="Hauser L."/>
            <person name="Chang Y.J."/>
            <person name="Jeffries C.D."/>
            <person name="Chain P."/>
            <person name="Saunders E."/>
            <person name="Brettin T."/>
            <person name="Detter J.C."/>
            <person name="Goker M."/>
            <person name="Bristow J."/>
            <person name="Eisen J.A."/>
            <person name="Markowitz V."/>
            <person name="Hugenholtz P."/>
            <person name="Kyrpides N.C."/>
            <person name="Klenk H.P."/>
            <person name="Han C."/>
        </authorList>
    </citation>
    <scope>NUCLEOTIDE SEQUENCE [LARGE SCALE GENOMIC DNA]</scope>
    <source>
        <strain evidence="6">ATCC 49208 / DSM 771 / VKM B-1644</strain>
    </source>
</reference>
<feature type="region of interest" description="Disordered" evidence="3">
    <location>
        <begin position="486"/>
        <end position="505"/>
    </location>
</feature>